<dbReference type="AlphaFoldDB" id="A0A6S7IUQ2"/>
<evidence type="ECO:0000313" key="2">
    <source>
        <dbReference type="Proteomes" id="UP001152795"/>
    </source>
</evidence>
<dbReference type="EMBL" id="CACRXK020011132">
    <property type="protein sequence ID" value="CAB4020800.1"/>
    <property type="molecule type" value="Genomic_DNA"/>
</dbReference>
<dbReference type="PANTHER" id="PTHR31912:SF34">
    <property type="entry name" value="NOTOCHORD-RELATED PROTEIN"/>
    <property type="match status" value="1"/>
</dbReference>
<evidence type="ECO:0000313" key="1">
    <source>
        <dbReference type="EMBL" id="CAB4020800.1"/>
    </source>
</evidence>
<dbReference type="OrthoDB" id="5950509at2759"/>
<reference evidence="1" key="1">
    <citation type="submission" date="2020-04" db="EMBL/GenBank/DDBJ databases">
        <authorList>
            <person name="Alioto T."/>
            <person name="Alioto T."/>
            <person name="Gomez Garrido J."/>
        </authorList>
    </citation>
    <scope>NUCLEOTIDE SEQUENCE</scope>
    <source>
        <strain evidence="1">A484AB</strain>
    </source>
</reference>
<sequence>MKPLVEDLKLLYNGYQMEINGIEQVIYGKVLMCTGDTLGQLTGQDLKKLVFIDLFDKQQQNTGIGAAFQKCQHCQCAFEQMQTDFHESAFSLQTKESYDGQCDEIEQAPNENIRKDLQTTYGINKRSILCQLPTFDVTKQLPQDTMHTLLEGTVQYEIRLVLLHYVQSGTTTLSQINGAITSHRYGYSEISDKPDPLRETVFFGDERYKLKYKVAQARMFLRLLPFIIGPLVDSEDPYYLFLVELIHIAQLVFSPVIKIGTIHYLKQIIDEHLSNFKKLFPNSNILPKHHYLVHIPSTIQQLGPMEKFDVSSLLPGISLANACKVSWVELYGTKYKNADVLAVDAHGDPIFPVFGVISMHMAYQVTKLDGGESCGRVFSYESIVDYNVFHIKKDHYGNQYVPVKYDIDDLMEDHVEGRNPLMT</sequence>
<dbReference type="Proteomes" id="UP001152795">
    <property type="component" value="Unassembled WGS sequence"/>
</dbReference>
<name>A0A6S7IUQ2_PARCT</name>
<organism evidence="1 2">
    <name type="scientific">Paramuricea clavata</name>
    <name type="common">Red gorgonian</name>
    <name type="synonym">Violescent sea-whip</name>
    <dbReference type="NCBI Taxonomy" id="317549"/>
    <lineage>
        <taxon>Eukaryota</taxon>
        <taxon>Metazoa</taxon>
        <taxon>Cnidaria</taxon>
        <taxon>Anthozoa</taxon>
        <taxon>Octocorallia</taxon>
        <taxon>Malacalcyonacea</taxon>
        <taxon>Plexauridae</taxon>
        <taxon>Paramuricea</taxon>
    </lineage>
</organism>
<proteinExistence type="predicted"/>
<gene>
    <name evidence="1" type="ORF">PACLA_8A066193</name>
</gene>
<dbReference type="PANTHER" id="PTHR31912">
    <property type="entry name" value="IP13529P"/>
    <property type="match status" value="1"/>
</dbReference>
<accession>A0A6S7IUQ2</accession>
<protein>
    <submittedName>
        <fullName evidence="1">Uncharacterized protein</fullName>
    </submittedName>
</protein>
<comment type="caution">
    <text evidence="1">The sequence shown here is derived from an EMBL/GenBank/DDBJ whole genome shotgun (WGS) entry which is preliminary data.</text>
</comment>
<keyword evidence="2" id="KW-1185">Reference proteome</keyword>